<name>A0A2M8EK09_UNCKA</name>
<proteinExistence type="predicted"/>
<dbReference type="Proteomes" id="UP000228781">
    <property type="component" value="Unassembled WGS sequence"/>
</dbReference>
<evidence type="ECO:0000256" key="1">
    <source>
        <dbReference type="SAM" id="Phobius"/>
    </source>
</evidence>
<dbReference type="Pfam" id="PF18917">
    <property type="entry name" value="LiaI-LiaF-like_TM1"/>
    <property type="match status" value="1"/>
</dbReference>
<evidence type="ECO:0000313" key="3">
    <source>
        <dbReference type="EMBL" id="PJC23082.1"/>
    </source>
</evidence>
<dbReference type="InterPro" id="IPR043726">
    <property type="entry name" value="LiaI-LiaF-like_TM1"/>
</dbReference>
<keyword evidence="1" id="KW-0812">Transmembrane</keyword>
<accession>A0A2M8EK09</accession>
<feature type="transmembrane region" description="Helical" evidence="1">
    <location>
        <begin position="30"/>
        <end position="46"/>
    </location>
</feature>
<evidence type="ECO:0000259" key="2">
    <source>
        <dbReference type="Pfam" id="PF18917"/>
    </source>
</evidence>
<dbReference type="EMBL" id="PFSK01000010">
    <property type="protein sequence ID" value="PJC23082.1"/>
    <property type="molecule type" value="Genomic_DNA"/>
</dbReference>
<keyword evidence="1" id="KW-0472">Membrane</keyword>
<sequence length="66" mass="7656">MAFIGSLLIVVGFFFLLKNLGLISGELWDIFWPTVIILMGIKLLLWPRRWHGFWKQLGGGKKIKIE</sequence>
<gene>
    <name evidence="3" type="ORF">CO059_00545</name>
</gene>
<dbReference type="AlphaFoldDB" id="A0A2M8EK09"/>
<organism evidence="3 4">
    <name type="scientific">candidate division WWE3 bacterium CG_4_9_14_0_2_um_filter_48_10</name>
    <dbReference type="NCBI Taxonomy" id="1975078"/>
    <lineage>
        <taxon>Bacteria</taxon>
        <taxon>Katanobacteria</taxon>
    </lineage>
</organism>
<evidence type="ECO:0000313" key="4">
    <source>
        <dbReference type="Proteomes" id="UP000228781"/>
    </source>
</evidence>
<feature type="domain" description="LiaI-LiaF-like transmembrane region" evidence="2">
    <location>
        <begin position="3"/>
        <end position="44"/>
    </location>
</feature>
<keyword evidence="1" id="KW-1133">Transmembrane helix</keyword>
<comment type="caution">
    <text evidence="3">The sequence shown here is derived from an EMBL/GenBank/DDBJ whole genome shotgun (WGS) entry which is preliminary data.</text>
</comment>
<reference evidence="4" key="1">
    <citation type="submission" date="2017-09" db="EMBL/GenBank/DDBJ databases">
        <title>Depth-based differentiation of microbial function through sediment-hosted aquifers and enrichment of novel symbionts in the deep terrestrial subsurface.</title>
        <authorList>
            <person name="Probst A.J."/>
            <person name="Ladd B."/>
            <person name="Jarett J.K."/>
            <person name="Geller-Mcgrath D.E."/>
            <person name="Sieber C.M.K."/>
            <person name="Emerson J.B."/>
            <person name="Anantharaman K."/>
            <person name="Thomas B.C."/>
            <person name="Malmstrom R."/>
            <person name="Stieglmeier M."/>
            <person name="Klingl A."/>
            <person name="Woyke T."/>
            <person name="Ryan C.M."/>
            <person name="Banfield J.F."/>
        </authorList>
    </citation>
    <scope>NUCLEOTIDE SEQUENCE [LARGE SCALE GENOMIC DNA]</scope>
</reference>
<protein>
    <recommendedName>
        <fullName evidence="2">LiaI-LiaF-like transmembrane region domain-containing protein</fullName>
    </recommendedName>
</protein>
<feature type="transmembrane region" description="Helical" evidence="1">
    <location>
        <begin position="7"/>
        <end position="24"/>
    </location>
</feature>